<organism evidence="2 3">
    <name type="scientific">Ceraceosorus bombacis</name>
    <dbReference type="NCBI Taxonomy" id="401625"/>
    <lineage>
        <taxon>Eukaryota</taxon>
        <taxon>Fungi</taxon>
        <taxon>Dikarya</taxon>
        <taxon>Basidiomycota</taxon>
        <taxon>Ustilaginomycotina</taxon>
        <taxon>Exobasidiomycetes</taxon>
        <taxon>Ceraceosorales</taxon>
        <taxon>Ceraceosoraceae</taxon>
        <taxon>Ceraceosorus</taxon>
    </lineage>
</organism>
<proteinExistence type="predicted"/>
<protein>
    <submittedName>
        <fullName evidence="2">Uncharacterized protein</fullName>
    </submittedName>
</protein>
<evidence type="ECO:0000313" key="2">
    <source>
        <dbReference type="EMBL" id="CEG19343.1"/>
    </source>
</evidence>
<sequence>MEICPLDLLVGCLILAEVAVPILMLVLTRQKRPPSVPSAIAAGGRIGNQQAVVSGDDGEVAHFAET</sequence>
<keyword evidence="1" id="KW-1133">Transmembrane helix</keyword>
<keyword evidence="1" id="KW-0472">Membrane</keyword>
<dbReference type="AlphaFoldDB" id="A0A0P1A450"/>
<evidence type="ECO:0000313" key="3">
    <source>
        <dbReference type="Proteomes" id="UP000054845"/>
    </source>
</evidence>
<dbReference type="Proteomes" id="UP000054845">
    <property type="component" value="Unassembled WGS sequence"/>
</dbReference>
<reference evidence="2 3" key="1">
    <citation type="submission" date="2014-09" db="EMBL/GenBank/DDBJ databases">
        <authorList>
            <person name="Magalhaes I.L.F."/>
            <person name="Oliveira U."/>
            <person name="Santos F.R."/>
            <person name="Vidigal T.H.D.A."/>
            <person name="Brescovit A.D."/>
            <person name="Santos A.J."/>
        </authorList>
    </citation>
    <scope>NUCLEOTIDE SEQUENCE [LARGE SCALE GENOMIC DNA]</scope>
</reference>
<accession>A0A0P1A450</accession>
<feature type="transmembrane region" description="Helical" evidence="1">
    <location>
        <begin position="6"/>
        <end position="27"/>
    </location>
</feature>
<name>A0A0P1A450_9BASI</name>
<keyword evidence="1" id="KW-0812">Transmembrane</keyword>
<keyword evidence="3" id="KW-1185">Reference proteome</keyword>
<dbReference type="EMBL" id="CCYA01000286">
    <property type="protein sequence ID" value="CEG19343.1"/>
    <property type="molecule type" value="Genomic_DNA"/>
</dbReference>
<evidence type="ECO:0000256" key="1">
    <source>
        <dbReference type="SAM" id="Phobius"/>
    </source>
</evidence>